<protein>
    <submittedName>
        <fullName evidence="2">Uncharacterized protein</fullName>
    </submittedName>
</protein>
<name>A0ABN2QM19_9MICO</name>
<evidence type="ECO:0000256" key="1">
    <source>
        <dbReference type="SAM" id="MobiDB-lite"/>
    </source>
</evidence>
<dbReference type="Proteomes" id="UP001499954">
    <property type="component" value="Unassembled WGS sequence"/>
</dbReference>
<sequence>MSDTERPTPPDESEGSTHVSEERRRYTEQLGDGSTTGDAADDPNQETDTASGGDPDDGS</sequence>
<gene>
    <name evidence="2" type="ORF">GCM10009717_21030</name>
</gene>
<feature type="region of interest" description="Disordered" evidence="1">
    <location>
        <begin position="1"/>
        <end position="59"/>
    </location>
</feature>
<dbReference type="RefSeq" id="WP_157416105.1">
    <property type="nucleotide sequence ID" value="NZ_BAAAMK010000004.1"/>
</dbReference>
<reference evidence="2 3" key="1">
    <citation type="journal article" date="2019" name="Int. J. Syst. Evol. Microbiol.">
        <title>The Global Catalogue of Microorganisms (GCM) 10K type strain sequencing project: providing services to taxonomists for standard genome sequencing and annotation.</title>
        <authorList>
            <consortium name="The Broad Institute Genomics Platform"/>
            <consortium name="The Broad Institute Genome Sequencing Center for Infectious Disease"/>
            <person name="Wu L."/>
            <person name="Ma J."/>
        </authorList>
    </citation>
    <scope>NUCLEOTIDE SEQUENCE [LARGE SCALE GENOMIC DNA]</scope>
    <source>
        <strain evidence="2 3">JCM 13584</strain>
    </source>
</reference>
<evidence type="ECO:0000313" key="3">
    <source>
        <dbReference type="Proteomes" id="UP001499954"/>
    </source>
</evidence>
<proteinExistence type="predicted"/>
<dbReference type="EMBL" id="BAAAMK010000004">
    <property type="protein sequence ID" value="GAA1954882.1"/>
    <property type="molecule type" value="Genomic_DNA"/>
</dbReference>
<comment type="caution">
    <text evidence="2">The sequence shown here is derived from an EMBL/GenBank/DDBJ whole genome shotgun (WGS) entry which is preliminary data.</text>
</comment>
<organism evidence="2 3">
    <name type="scientific">Agromyces allii</name>
    <dbReference type="NCBI Taxonomy" id="393607"/>
    <lineage>
        <taxon>Bacteria</taxon>
        <taxon>Bacillati</taxon>
        <taxon>Actinomycetota</taxon>
        <taxon>Actinomycetes</taxon>
        <taxon>Micrococcales</taxon>
        <taxon>Microbacteriaceae</taxon>
        <taxon>Agromyces</taxon>
    </lineage>
</organism>
<keyword evidence="3" id="KW-1185">Reference proteome</keyword>
<evidence type="ECO:0000313" key="2">
    <source>
        <dbReference type="EMBL" id="GAA1954882.1"/>
    </source>
</evidence>
<accession>A0ABN2QM19</accession>